<sequence length="85" mass="9921">MPSICLTSVIWKLFFKGFVNLSWTKYIPTASAQLPHLCYLIHFHDRTAVEMYYTFFHSGFLERLIKNFKPIALLNSFLLGENAFA</sequence>
<comment type="caution">
    <text evidence="1">The sequence shown here is derived from an EMBL/GenBank/DDBJ whole genome shotgun (WGS) entry which is preliminary data.</text>
</comment>
<evidence type="ECO:0000313" key="1">
    <source>
        <dbReference type="EMBL" id="KAJ7538617.1"/>
    </source>
</evidence>
<organism evidence="1 2">
    <name type="scientific">Diphasiastrum complanatum</name>
    <name type="common">Issler's clubmoss</name>
    <name type="synonym">Lycopodium complanatum</name>
    <dbReference type="NCBI Taxonomy" id="34168"/>
    <lineage>
        <taxon>Eukaryota</taxon>
        <taxon>Viridiplantae</taxon>
        <taxon>Streptophyta</taxon>
        <taxon>Embryophyta</taxon>
        <taxon>Tracheophyta</taxon>
        <taxon>Lycopodiopsida</taxon>
        <taxon>Lycopodiales</taxon>
        <taxon>Lycopodiaceae</taxon>
        <taxon>Lycopodioideae</taxon>
        <taxon>Diphasiastrum</taxon>
    </lineage>
</organism>
<protein>
    <submittedName>
        <fullName evidence="1">Uncharacterized protein</fullName>
    </submittedName>
</protein>
<evidence type="ECO:0000313" key="2">
    <source>
        <dbReference type="Proteomes" id="UP001162992"/>
    </source>
</evidence>
<gene>
    <name evidence="1" type="ORF">O6H91_11G056600</name>
</gene>
<dbReference type="EMBL" id="CM055102">
    <property type="protein sequence ID" value="KAJ7538617.1"/>
    <property type="molecule type" value="Genomic_DNA"/>
</dbReference>
<dbReference type="Proteomes" id="UP001162992">
    <property type="component" value="Chromosome 11"/>
</dbReference>
<reference evidence="2" key="1">
    <citation type="journal article" date="2024" name="Proc. Natl. Acad. Sci. U.S.A.">
        <title>Extraordinary preservation of gene collinearity over three hundred million years revealed in homosporous lycophytes.</title>
        <authorList>
            <person name="Li C."/>
            <person name="Wickell D."/>
            <person name="Kuo L.Y."/>
            <person name="Chen X."/>
            <person name="Nie B."/>
            <person name="Liao X."/>
            <person name="Peng D."/>
            <person name="Ji J."/>
            <person name="Jenkins J."/>
            <person name="Williams M."/>
            <person name="Shu S."/>
            <person name="Plott C."/>
            <person name="Barry K."/>
            <person name="Rajasekar S."/>
            <person name="Grimwood J."/>
            <person name="Han X."/>
            <person name="Sun S."/>
            <person name="Hou Z."/>
            <person name="He W."/>
            <person name="Dai G."/>
            <person name="Sun C."/>
            <person name="Schmutz J."/>
            <person name="Leebens-Mack J.H."/>
            <person name="Li F.W."/>
            <person name="Wang L."/>
        </authorList>
    </citation>
    <scope>NUCLEOTIDE SEQUENCE [LARGE SCALE GENOMIC DNA]</scope>
    <source>
        <strain evidence="2">cv. PW_Plant_1</strain>
    </source>
</reference>
<accession>A0ACC2C9B9</accession>
<name>A0ACC2C9B9_DIPCM</name>
<proteinExistence type="predicted"/>
<keyword evidence="2" id="KW-1185">Reference proteome</keyword>